<dbReference type="AlphaFoldDB" id="A0ABD3UDI2"/>
<dbReference type="Proteomes" id="UP001634393">
    <property type="component" value="Unassembled WGS sequence"/>
</dbReference>
<accession>A0ABD3UDI2</accession>
<evidence type="ECO:0000259" key="2">
    <source>
        <dbReference type="Pfam" id="PF13966"/>
    </source>
</evidence>
<evidence type="ECO:0000313" key="4">
    <source>
        <dbReference type="Proteomes" id="UP001634393"/>
    </source>
</evidence>
<dbReference type="InterPro" id="IPR026960">
    <property type="entry name" value="RVT-Znf"/>
</dbReference>
<gene>
    <name evidence="3" type="ORF">ACJIZ3_003601</name>
</gene>
<dbReference type="Pfam" id="PF13966">
    <property type="entry name" value="zf-RVT"/>
    <property type="match status" value="1"/>
</dbReference>
<feature type="domain" description="Reverse transcriptase zinc-binding" evidence="2">
    <location>
        <begin position="10"/>
        <end position="107"/>
    </location>
</feature>
<name>A0ABD3UDI2_9LAMI</name>
<reference evidence="3 4" key="1">
    <citation type="submission" date="2024-12" db="EMBL/GenBank/DDBJ databases">
        <title>The unique morphological basis and parallel evolutionary history of personate flowers in Penstemon.</title>
        <authorList>
            <person name="Depatie T.H."/>
            <person name="Wessinger C.A."/>
        </authorList>
    </citation>
    <scope>NUCLEOTIDE SEQUENCE [LARGE SCALE GENOMIC DNA]</scope>
    <source>
        <strain evidence="3">WTNN_2</strain>
        <tissue evidence="3">Leaf</tissue>
    </source>
</reference>
<sequence length="355" mass="40444">MWHYEKSGCFSVKSAYHLQQNLKTTAAEERSGGSSSRESGNWNWIWRTFAPPKVKIFLWNCCSKAVPVGDRLRQRKLIMEASCPRCGYEFETIYHCLFKCPYSRQVWALSGMAYDKYNSDLEDVEQWFKLVNTKMDLKEFGYFAITCWWLWFSRNKWVWEKTEIRPPLVCSYARDFHFRFYSSNIRPPKTLVRQPILKWSPPPNGLLKINMDAAFSRGGNVIGIGLIARNWIGDCIAWETHTLHLPLSPESAEAIAALKAVVFGVSLGWRSFSIEGDCLSVIQGILNSSPSMGILGPIFEDIRDIAKDLDFFQALHVTREFNFVAHGLAKLASNGFAFTSVLPSVIATIVASEHS</sequence>
<dbReference type="PANTHER" id="PTHR47074">
    <property type="entry name" value="BNAC02G40300D PROTEIN"/>
    <property type="match status" value="1"/>
</dbReference>
<comment type="caution">
    <text evidence="3">The sequence shown here is derived from an EMBL/GenBank/DDBJ whole genome shotgun (WGS) entry which is preliminary data.</text>
</comment>
<feature type="domain" description="RNase H type-1" evidence="1">
    <location>
        <begin position="210"/>
        <end position="332"/>
    </location>
</feature>
<evidence type="ECO:0000313" key="3">
    <source>
        <dbReference type="EMBL" id="KAL3846198.1"/>
    </source>
</evidence>
<organism evidence="3 4">
    <name type="scientific">Penstemon smallii</name>
    <dbReference type="NCBI Taxonomy" id="265156"/>
    <lineage>
        <taxon>Eukaryota</taxon>
        <taxon>Viridiplantae</taxon>
        <taxon>Streptophyta</taxon>
        <taxon>Embryophyta</taxon>
        <taxon>Tracheophyta</taxon>
        <taxon>Spermatophyta</taxon>
        <taxon>Magnoliopsida</taxon>
        <taxon>eudicotyledons</taxon>
        <taxon>Gunneridae</taxon>
        <taxon>Pentapetalae</taxon>
        <taxon>asterids</taxon>
        <taxon>lamiids</taxon>
        <taxon>Lamiales</taxon>
        <taxon>Plantaginaceae</taxon>
        <taxon>Cheloneae</taxon>
        <taxon>Penstemon</taxon>
    </lineage>
</organism>
<dbReference type="InterPro" id="IPR052929">
    <property type="entry name" value="RNase_H-like_EbsB-rel"/>
</dbReference>
<protein>
    <submittedName>
        <fullName evidence="3">Uncharacterized protein</fullName>
    </submittedName>
</protein>
<dbReference type="CDD" id="cd06222">
    <property type="entry name" value="RNase_H_like"/>
    <property type="match status" value="1"/>
</dbReference>
<dbReference type="InterPro" id="IPR012337">
    <property type="entry name" value="RNaseH-like_sf"/>
</dbReference>
<dbReference type="PANTHER" id="PTHR47074:SF11">
    <property type="entry name" value="REVERSE TRANSCRIPTASE-LIKE PROTEIN"/>
    <property type="match status" value="1"/>
</dbReference>
<dbReference type="Gene3D" id="3.30.420.10">
    <property type="entry name" value="Ribonuclease H-like superfamily/Ribonuclease H"/>
    <property type="match status" value="1"/>
</dbReference>
<proteinExistence type="predicted"/>
<evidence type="ECO:0000259" key="1">
    <source>
        <dbReference type="Pfam" id="PF13456"/>
    </source>
</evidence>
<dbReference type="InterPro" id="IPR036397">
    <property type="entry name" value="RNaseH_sf"/>
</dbReference>
<keyword evidence="4" id="KW-1185">Reference proteome</keyword>
<dbReference type="EMBL" id="JBJXBP010000002">
    <property type="protein sequence ID" value="KAL3846198.1"/>
    <property type="molecule type" value="Genomic_DNA"/>
</dbReference>
<dbReference type="InterPro" id="IPR044730">
    <property type="entry name" value="RNase_H-like_dom_plant"/>
</dbReference>
<dbReference type="Pfam" id="PF13456">
    <property type="entry name" value="RVT_3"/>
    <property type="match status" value="1"/>
</dbReference>
<dbReference type="SUPFAM" id="SSF53098">
    <property type="entry name" value="Ribonuclease H-like"/>
    <property type="match status" value="1"/>
</dbReference>
<dbReference type="InterPro" id="IPR002156">
    <property type="entry name" value="RNaseH_domain"/>
</dbReference>